<comment type="caution">
    <text evidence="3">The sequence shown here is derived from an EMBL/GenBank/DDBJ whole genome shotgun (WGS) entry which is preliminary data.</text>
</comment>
<dbReference type="InterPro" id="IPR029058">
    <property type="entry name" value="AB_hydrolase_fold"/>
</dbReference>
<evidence type="ECO:0000259" key="2">
    <source>
        <dbReference type="Pfam" id="PF12697"/>
    </source>
</evidence>
<gene>
    <name evidence="3" type="ORF">CQR47_1621</name>
</gene>
<dbReference type="Proteomes" id="UP000233727">
    <property type="component" value="Unassembled WGS sequence"/>
</dbReference>
<keyword evidence="3" id="KW-0378">Hydrolase</keyword>
<dbReference type="AlphaFoldDB" id="A0A2N3QF49"/>
<evidence type="ECO:0000313" key="3">
    <source>
        <dbReference type="EMBL" id="PKU89187.1"/>
    </source>
</evidence>
<evidence type="ECO:0000313" key="4">
    <source>
        <dbReference type="Proteomes" id="UP000233727"/>
    </source>
</evidence>
<name>A0A2N3QF49_9BIFI</name>
<feature type="region of interest" description="Disordered" evidence="1">
    <location>
        <begin position="262"/>
        <end position="282"/>
    </location>
</feature>
<feature type="compositionally biased region" description="Polar residues" evidence="1">
    <location>
        <begin position="265"/>
        <end position="282"/>
    </location>
</feature>
<protein>
    <submittedName>
        <fullName evidence="3">Alpha/beta hydrolase family</fullName>
    </submittedName>
</protein>
<reference evidence="3 4" key="1">
    <citation type="submission" date="2017-10" db="EMBL/GenBank/DDBJ databases">
        <title>Bifidobacterium genomics.</title>
        <authorList>
            <person name="Lugli G.A."/>
            <person name="Milani C."/>
            <person name="Mancabelli L."/>
        </authorList>
    </citation>
    <scope>NUCLEOTIDE SEQUENCE [LARGE SCALE GENOMIC DNA]</scope>
    <source>
        <strain evidence="3 4">1542B</strain>
    </source>
</reference>
<dbReference type="SUPFAM" id="SSF53474">
    <property type="entry name" value="alpha/beta-Hydrolases"/>
    <property type="match status" value="1"/>
</dbReference>
<evidence type="ECO:0000256" key="1">
    <source>
        <dbReference type="SAM" id="MobiDB-lite"/>
    </source>
</evidence>
<dbReference type="InterPro" id="IPR000073">
    <property type="entry name" value="AB_hydrolase_1"/>
</dbReference>
<proteinExistence type="predicted"/>
<dbReference type="EMBL" id="PCGY01000022">
    <property type="protein sequence ID" value="PKU89187.1"/>
    <property type="molecule type" value="Genomic_DNA"/>
</dbReference>
<accession>A0A2N3QF49</accession>
<dbReference type="Gene3D" id="3.40.50.1820">
    <property type="entry name" value="alpha/beta hydrolase"/>
    <property type="match status" value="1"/>
</dbReference>
<organism evidence="3 4">
    <name type="scientific">Bifidobacterium thermophilum</name>
    <dbReference type="NCBI Taxonomy" id="33905"/>
    <lineage>
        <taxon>Bacteria</taxon>
        <taxon>Bacillati</taxon>
        <taxon>Actinomycetota</taxon>
        <taxon>Actinomycetes</taxon>
        <taxon>Bifidobacteriales</taxon>
        <taxon>Bifidobacteriaceae</taxon>
        <taxon>Bifidobacterium</taxon>
    </lineage>
</organism>
<dbReference type="Pfam" id="PF12697">
    <property type="entry name" value="Abhydrolase_6"/>
    <property type="match status" value="1"/>
</dbReference>
<dbReference type="GO" id="GO:0016787">
    <property type="term" value="F:hydrolase activity"/>
    <property type="evidence" value="ECO:0007669"/>
    <property type="project" value="UniProtKB-KW"/>
</dbReference>
<feature type="domain" description="AB hydrolase-1" evidence="2">
    <location>
        <begin position="12"/>
        <end position="228"/>
    </location>
</feature>
<sequence>MNSTDIMTSLGIVLIHGAATTPRIWRLVSTQLAKRLPRVNITIPERNSSGDLDTEIENLWSKCAGQIAVGVSGGATLVWELCTRGCPLAGAVIHEPAAGSLVPGLLSYPGSAWVGWRSKRNETATSSEWQQWCRSAAEVFGNRLYGSIWTPDELPYDPEAVLRDYLMFSQFEPRKPVCSNITLTIGALSPKLRYDVSTCFLDNFGVSSIVIPDASHCVQLENPAGFAETIAEVYRAATNANNAGTTSHFHLGLTEHPHCEETRRLTTSSPYGTGTLRSQCDA</sequence>